<dbReference type="KEGG" id="uli:ETAA1_11630"/>
<keyword evidence="3" id="KW-1185">Reference proteome</keyword>
<evidence type="ECO:0000256" key="1">
    <source>
        <dbReference type="SAM" id="MobiDB-lite"/>
    </source>
</evidence>
<protein>
    <recommendedName>
        <fullName evidence="4">DUF2203 family protein</fullName>
    </recommendedName>
</protein>
<proteinExistence type="predicted"/>
<reference evidence="2 3" key="1">
    <citation type="submission" date="2019-02" db="EMBL/GenBank/DDBJ databases">
        <title>Deep-cultivation of Planctomycetes and their phenomic and genomic characterization uncovers novel biology.</title>
        <authorList>
            <person name="Wiegand S."/>
            <person name="Jogler M."/>
            <person name="Boedeker C."/>
            <person name="Pinto D."/>
            <person name="Vollmers J."/>
            <person name="Rivas-Marin E."/>
            <person name="Kohn T."/>
            <person name="Peeters S.H."/>
            <person name="Heuer A."/>
            <person name="Rast P."/>
            <person name="Oberbeckmann S."/>
            <person name="Bunk B."/>
            <person name="Jeske O."/>
            <person name="Meyerdierks A."/>
            <person name="Storesund J.E."/>
            <person name="Kallscheuer N."/>
            <person name="Luecker S."/>
            <person name="Lage O.M."/>
            <person name="Pohl T."/>
            <person name="Merkel B.J."/>
            <person name="Hornburger P."/>
            <person name="Mueller R.-W."/>
            <person name="Bruemmer F."/>
            <person name="Labrenz M."/>
            <person name="Spormann A.M."/>
            <person name="Op den Camp H."/>
            <person name="Overmann J."/>
            <person name="Amann R."/>
            <person name="Jetten M.S.M."/>
            <person name="Mascher T."/>
            <person name="Medema M.H."/>
            <person name="Devos D.P."/>
            <person name="Kaster A.-K."/>
            <person name="Ovreas L."/>
            <person name="Rohde M."/>
            <person name="Galperin M.Y."/>
            <person name="Jogler C."/>
        </authorList>
    </citation>
    <scope>NUCLEOTIDE SEQUENCE [LARGE SCALE GENOMIC DNA]</scope>
    <source>
        <strain evidence="2 3">ETA_A1</strain>
    </source>
</reference>
<accession>A0A517XP17</accession>
<evidence type="ECO:0000313" key="2">
    <source>
        <dbReference type="EMBL" id="QDU19257.1"/>
    </source>
</evidence>
<dbReference type="AlphaFoldDB" id="A0A517XP17"/>
<dbReference type="RefSeq" id="WP_145235119.1">
    <property type="nucleotide sequence ID" value="NZ_CP036273.1"/>
</dbReference>
<dbReference type="Proteomes" id="UP000319576">
    <property type="component" value="Chromosome"/>
</dbReference>
<gene>
    <name evidence="2" type="ORF">ETAA1_11630</name>
</gene>
<evidence type="ECO:0008006" key="4">
    <source>
        <dbReference type="Google" id="ProtNLM"/>
    </source>
</evidence>
<dbReference type="OrthoDB" id="9802910at2"/>
<feature type="region of interest" description="Disordered" evidence="1">
    <location>
        <begin position="142"/>
        <end position="165"/>
    </location>
</feature>
<feature type="region of interest" description="Disordered" evidence="1">
    <location>
        <begin position="1"/>
        <end position="23"/>
    </location>
</feature>
<dbReference type="InterPro" id="IPR018699">
    <property type="entry name" value="DUF2203"/>
</dbReference>
<sequence length="165" mass="18360">MSNTPNRAGNSAGKPRRTRDEATLDLPTARLMLPLVRSIVTDIVSSRTALSRLVPEQERLDRHRRDLVWQERQRRYQLSEEIRTAETALTNASAELSALGVGLVDADAGEVDFPTRINGRPAAFSWKHGEDGLAHWHYAGEQQRRPVQADGDAPAATPVRFRSSP</sequence>
<name>A0A517XP17_9BACT</name>
<dbReference type="Pfam" id="PF09969">
    <property type="entry name" value="DUF2203"/>
    <property type="match status" value="1"/>
</dbReference>
<organism evidence="2 3">
    <name type="scientific">Urbifossiella limnaea</name>
    <dbReference type="NCBI Taxonomy" id="2528023"/>
    <lineage>
        <taxon>Bacteria</taxon>
        <taxon>Pseudomonadati</taxon>
        <taxon>Planctomycetota</taxon>
        <taxon>Planctomycetia</taxon>
        <taxon>Gemmatales</taxon>
        <taxon>Gemmataceae</taxon>
        <taxon>Urbifossiella</taxon>
    </lineage>
</organism>
<evidence type="ECO:0000313" key="3">
    <source>
        <dbReference type="Proteomes" id="UP000319576"/>
    </source>
</evidence>
<dbReference type="EMBL" id="CP036273">
    <property type="protein sequence ID" value="QDU19257.1"/>
    <property type="molecule type" value="Genomic_DNA"/>
</dbReference>